<protein>
    <submittedName>
        <fullName evidence="2">Uncharacterized protein</fullName>
    </submittedName>
</protein>
<proteinExistence type="predicted"/>
<feature type="compositionally biased region" description="Basic and acidic residues" evidence="1">
    <location>
        <begin position="107"/>
        <end position="122"/>
    </location>
</feature>
<organism evidence="2 3">
    <name type="scientific">Penicillium frequentans</name>
    <dbReference type="NCBI Taxonomy" id="3151616"/>
    <lineage>
        <taxon>Eukaryota</taxon>
        <taxon>Fungi</taxon>
        <taxon>Dikarya</taxon>
        <taxon>Ascomycota</taxon>
        <taxon>Pezizomycotina</taxon>
        <taxon>Eurotiomycetes</taxon>
        <taxon>Eurotiomycetidae</taxon>
        <taxon>Eurotiales</taxon>
        <taxon>Aspergillaceae</taxon>
        <taxon>Penicillium</taxon>
    </lineage>
</organism>
<name>A0AAD6D422_9EURO</name>
<comment type="caution">
    <text evidence="2">The sequence shown here is derived from an EMBL/GenBank/DDBJ whole genome shotgun (WGS) entry which is preliminary data.</text>
</comment>
<dbReference type="Proteomes" id="UP001220324">
    <property type="component" value="Unassembled WGS sequence"/>
</dbReference>
<evidence type="ECO:0000313" key="3">
    <source>
        <dbReference type="Proteomes" id="UP001220324"/>
    </source>
</evidence>
<keyword evidence="3" id="KW-1185">Reference proteome</keyword>
<evidence type="ECO:0000313" key="2">
    <source>
        <dbReference type="EMBL" id="KAJ5553262.1"/>
    </source>
</evidence>
<feature type="region of interest" description="Disordered" evidence="1">
    <location>
        <begin position="96"/>
        <end position="122"/>
    </location>
</feature>
<dbReference type="EMBL" id="JAQIZZ010000002">
    <property type="protein sequence ID" value="KAJ5553262.1"/>
    <property type="molecule type" value="Genomic_DNA"/>
</dbReference>
<gene>
    <name evidence="2" type="ORF">N7494_002640</name>
</gene>
<dbReference type="AlphaFoldDB" id="A0AAD6D422"/>
<accession>A0AAD6D422</accession>
<reference evidence="2 3" key="1">
    <citation type="journal article" date="2023" name="IMA Fungus">
        <title>Comparative genomic study of the Penicillium genus elucidates a diverse pangenome and 15 lateral gene transfer events.</title>
        <authorList>
            <person name="Petersen C."/>
            <person name="Sorensen T."/>
            <person name="Nielsen M.R."/>
            <person name="Sondergaard T.E."/>
            <person name="Sorensen J.L."/>
            <person name="Fitzpatrick D.A."/>
            <person name="Frisvad J.C."/>
            <person name="Nielsen K.L."/>
        </authorList>
    </citation>
    <scope>NUCLEOTIDE SEQUENCE [LARGE SCALE GENOMIC DNA]</scope>
    <source>
        <strain evidence="2 3">IBT 35679</strain>
    </source>
</reference>
<evidence type="ECO:0000256" key="1">
    <source>
        <dbReference type="SAM" id="MobiDB-lite"/>
    </source>
</evidence>
<sequence length="122" mass="13683">MYAVLAKRHLLRPSTARIIQLSQASVHNKATTYTKVEEEFFVNTTFPDDFENSSLLKQELEQRKAEADAATGPWDKATVEAHKKDIFESLYNREAAGGKGAAKTTKKKAEPEAERAPELDEM</sequence>